<gene>
    <name evidence="1" type="ORF">FOZ62_019606</name>
    <name evidence="2" type="ORF">FOZ63_019137</name>
</gene>
<accession>A0A7J6QT06</accession>
<proteinExistence type="predicted"/>
<dbReference type="Proteomes" id="UP000574390">
    <property type="component" value="Unassembled WGS sequence"/>
</dbReference>
<evidence type="ECO:0000313" key="3">
    <source>
        <dbReference type="Proteomes" id="UP000553632"/>
    </source>
</evidence>
<dbReference type="AlphaFoldDB" id="A0A7J6QT06"/>
<dbReference type="Proteomes" id="UP000553632">
    <property type="component" value="Unassembled WGS sequence"/>
</dbReference>
<name>A0A7J6QT06_PEROL</name>
<evidence type="ECO:0000313" key="4">
    <source>
        <dbReference type="Proteomes" id="UP000574390"/>
    </source>
</evidence>
<comment type="caution">
    <text evidence="1">The sequence shown here is derived from an EMBL/GenBank/DDBJ whole genome shotgun (WGS) entry which is preliminary data.</text>
</comment>
<dbReference type="EMBL" id="JABANM010027172">
    <property type="protein sequence ID" value="KAF4711744.1"/>
    <property type="molecule type" value="Genomic_DNA"/>
</dbReference>
<dbReference type="EMBL" id="JABANO010022414">
    <property type="protein sequence ID" value="KAF4725214.1"/>
    <property type="molecule type" value="Genomic_DNA"/>
</dbReference>
<protein>
    <submittedName>
        <fullName evidence="1">Uncharacterized protein</fullName>
    </submittedName>
</protein>
<dbReference type="OMA" id="CEYHRIF"/>
<keyword evidence="3" id="KW-1185">Reference proteome</keyword>
<reference evidence="3 4" key="1">
    <citation type="submission" date="2020-04" db="EMBL/GenBank/DDBJ databases">
        <title>Perkinsus olseni comparative genomics.</title>
        <authorList>
            <person name="Bogema D.R."/>
        </authorList>
    </citation>
    <scope>NUCLEOTIDE SEQUENCE [LARGE SCALE GENOMIC DNA]</scope>
    <source>
        <strain evidence="1">ATCC PRA-205</strain>
        <strain evidence="2 3">ATCC PRA-207</strain>
    </source>
</reference>
<sequence length="335" mass="37759">MDRSHSLALNVAALERLWEQSDLSGRLEELLMEISKFLKPRAPRLTELSVKLADANRQIQFIFYRKRRVMRVSSEADKRAFVSDVGASESFELPTCLPRRAQYNYDPSVDQLYVYDSNRGFLLVLNLASEVPRVTTVRIGDVGFSSRLSCCGGKVFICCLLEDGRVSLAMVEIDERRKSSHQLLLWTSERRVTARKLHDFVASDEVNGVFTFAVMAGYSVVKVRLGGMGHSSSIPREETWSRFPVAALFLTHVLYIRLLTAELMLVVIASDSTRRSSLVLLEYHNEKWLVGEGDPTLRVASPTHLSVGADLVVHTAHFVQPEVKMALSAFCCTWE</sequence>
<organism evidence="1 4">
    <name type="scientific">Perkinsus olseni</name>
    <name type="common">Perkinsus atlanticus</name>
    <dbReference type="NCBI Taxonomy" id="32597"/>
    <lineage>
        <taxon>Eukaryota</taxon>
        <taxon>Sar</taxon>
        <taxon>Alveolata</taxon>
        <taxon>Perkinsozoa</taxon>
        <taxon>Perkinsea</taxon>
        <taxon>Perkinsida</taxon>
        <taxon>Perkinsidae</taxon>
        <taxon>Perkinsus</taxon>
    </lineage>
</organism>
<evidence type="ECO:0000313" key="2">
    <source>
        <dbReference type="EMBL" id="KAF4725214.1"/>
    </source>
</evidence>
<evidence type="ECO:0000313" key="1">
    <source>
        <dbReference type="EMBL" id="KAF4711744.1"/>
    </source>
</evidence>